<dbReference type="AlphaFoldDB" id="A0A9N9NSQ6"/>
<proteinExistence type="predicted"/>
<organism evidence="1 2">
    <name type="scientific">Dentiscutata erythropus</name>
    <dbReference type="NCBI Taxonomy" id="1348616"/>
    <lineage>
        <taxon>Eukaryota</taxon>
        <taxon>Fungi</taxon>
        <taxon>Fungi incertae sedis</taxon>
        <taxon>Mucoromycota</taxon>
        <taxon>Glomeromycotina</taxon>
        <taxon>Glomeromycetes</taxon>
        <taxon>Diversisporales</taxon>
        <taxon>Gigasporaceae</taxon>
        <taxon>Dentiscutata</taxon>
    </lineage>
</organism>
<evidence type="ECO:0000313" key="1">
    <source>
        <dbReference type="EMBL" id="CAG8756852.1"/>
    </source>
</evidence>
<keyword evidence="2" id="KW-1185">Reference proteome</keyword>
<sequence>HKLDNLSLSTINYDIKSNKPSMVWCPLLPNLQCIQVPLTEVPLVLDLYTFDTILPGGSRLGEGYKILSENCANRC</sequence>
<dbReference type="OrthoDB" id="2371618at2759"/>
<comment type="caution">
    <text evidence="1">The sequence shown here is derived from an EMBL/GenBank/DDBJ whole genome shotgun (WGS) entry which is preliminary data.</text>
</comment>
<feature type="non-terminal residue" evidence="1">
    <location>
        <position position="1"/>
    </location>
</feature>
<gene>
    <name evidence="1" type="ORF">DERYTH_LOCUS17422</name>
</gene>
<reference evidence="1" key="1">
    <citation type="submission" date="2021-06" db="EMBL/GenBank/DDBJ databases">
        <authorList>
            <person name="Kallberg Y."/>
            <person name="Tangrot J."/>
            <person name="Rosling A."/>
        </authorList>
    </citation>
    <scope>NUCLEOTIDE SEQUENCE</scope>
    <source>
        <strain evidence="1">MA453B</strain>
    </source>
</reference>
<dbReference type="Proteomes" id="UP000789405">
    <property type="component" value="Unassembled WGS sequence"/>
</dbReference>
<protein>
    <submittedName>
        <fullName evidence="1">4312_t:CDS:1</fullName>
    </submittedName>
</protein>
<accession>A0A9N9NSQ6</accession>
<name>A0A9N9NSQ6_9GLOM</name>
<evidence type="ECO:0000313" key="2">
    <source>
        <dbReference type="Proteomes" id="UP000789405"/>
    </source>
</evidence>
<dbReference type="EMBL" id="CAJVPY010016410">
    <property type="protein sequence ID" value="CAG8756852.1"/>
    <property type="molecule type" value="Genomic_DNA"/>
</dbReference>